<dbReference type="GO" id="GO:0043748">
    <property type="term" value="F:O-succinylbenzoate synthase activity"/>
    <property type="evidence" value="ECO:0007669"/>
    <property type="project" value="UniProtKB-EC"/>
</dbReference>
<dbReference type="SFLD" id="SFLDF00009">
    <property type="entry name" value="o-succinylbenzoate_synthase"/>
    <property type="match status" value="1"/>
</dbReference>
<dbReference type="InterPro" id="IPR036849">
    <property type="entry name" value="Enolase-like_C_sf"/>
</dbReference>
<dbReference type="Pfam" id="PF13378">
    <property type="entry name" value="MR_MLE_C"/>
    <property type="match status" value="1"/>
</dbReference>
<dbReference type="Gene3D" id="3.20.20.120">
    <property type="entry name" value="Enolase-like C-terminal domain"/>
    <property type="match status" value="1"/>
</dbReference>
<feature type="active site" description="Proton acceptor" evidence="4">
    <location>
        <position position="253"/>
    </location>
</feature>
<sequence length="347" mass="35342">MWVESFSLDLDSPLHTARGRITQRRGFLVGIDAEGVAGIGEATPLAGWTESLNDCRDAVEAAEPTLPATAPDPATTPAAAHAVELARLDRRGREQETPLATMLRQEAFGVDAAPISQQVPVNATIGDGTVDATVTAAQEAIAGGSECLKLKVGTRSLDADIERVRAVREAVGDEIALRVDANGAWAVPTAERAIDAFATLDVAYVEQPLAADDLDSHRELRGRGVDIALDESLASASVSAVLDADAADVVILKPMALGGPLQATQAAAAAREAGVDPVVTTTIDAVIARTAAVHVAAAIPAVGPCGLATASLLADDLAADPVTLDSGTASVPIGGGLCGDGFSSVRR</sequence>
<keyword evidence="3 4" id="KW-0456">Lyase</keyword>
<keyword evidence="2 4" id="KW-0460">Magnesium</keyword>
<dbReference type="UniPathway" id="UPA01057">
    <property type="reaction ID" value="UER00165"/>
</dbReference>
<evidence type="ECO:0000259" key="5">
    <source>
        <dbReference type="SMART" id="SM00922"/>
    </source>
</evidence>
<feature type="binding site" evidence="4">
    <location>
        <position position="180"/>
    </location>
    <ligand>
        <name>Mg(2+)</name>
        <dbReference type="ChEBI" id="CHEBI:18420"/>
    </ligand>
</feature>
<dbReference type="Proteomes" id="UP000281564">
    <property type="component" value="Unassembled WGS sequence"/>
</dbReference>
<dbReference type="SUPFAM" id="SSF51604">
    <property type="entry name" value="Enolase C-terminal domain-like"/>
    <property type="match status" value="1"/>
</dbReference>
<dbReference type="AlphaFoldDB" id="A0A3A6Q8U3"/>
<feature type="binding site" evidence="4">
    <location>
        <position position="206"/>
    </location>
    <ligand>
        <name>Mg(2+)</name>
        <dbReference type="ChEBI" id="CHEBI:18420"/>
    </ligand>
</feature>
<comment type="cofactor">
    <cofactor evidence="4">
        <name>a divalent metal cation</name>
        <dbReference type="ChEBI" id="CHEBI:60240"/>
    </cofactor>
</comment>
<dbReference type="OrthoDB" id="214520at2157"/>
<dbReference type="GO" id="GO:0009063">
    <property type="term" value="P:amino acid catabolic process"/>
    <property type="evidence" value="ECO:0007669"/>
    <property type="project" value="InterPro"/>
</dbReference>
<evidence type="ECO:0000313" key="6">
    <source>
        <dbReference type="EMBL" id="RJX48335.1"/>
    </source>
</evidence>
<dbReference type="InterPro" id="IPR029017">
    <property type="entry name" value="Enolase-like_N"/>
</dbReference>
<comment type="similarity">
    <text evidence="4">Belongs to the mandelate racemase/muconate lactonizing enzyme family. MenC type 1 subfamily.</text>
</comment>
<dbReference type="InterPro" id="IPR010196">
    <property type="entry name" value="OSB_synthase_MenC1"/>
</dbReference>
<dbReference type="EMBL" id="QMDW01000022">
    <property type="protein sequence ID" value="RJX48335.1"/>
    <property type="molecule type" value="Genomic_DNA"/>
</dbReference>
<dbReference type="NCBIfam" id="TIGR01927">
    <property type="entry name" value="menC_gam_Gplu"/>
    <property type="match status" value="1"/>
</dbReference>
<dbReference type="PANTHER" id="PTHR48073:SF2">
    <property type="entry name" value="O-SUCCINYLBENZOATE SYNTHASE"/>
    <property type="match status" value="1"/>
</dbReference>
<evidence type="ECO:0000256" key="3">
    <source>
        <dbReference type="ARBA" id="ARBA00023239"/>
    </source>
</evidence>
<proteinExistence type="inferred from homology"/>
<dbReference type="InterPro" id="IPR029065">
    <property type="entry name" value="Enolase_C-like"/>
</dbReference>
<evidence type="ECO:0000256" key="1">
    <source>
        <dbReference type="ARBA" id="ARBA00022723"/>
    </source>
</evidence>
<evidence type="ECO:0000313" key="7">
    <source>
        <dbReference type="Proteomes" id="UP000281564"/>
    </source>
</evidence>
<dbReference type="SMART" id="SM00922">
    <property type="entry name" value="MR_MLE"/>
    <property type="match status" value="1"/>
</dbReference>
<dbReference type="SFLD" id="SFLDS00001">
    <property type="entry name" value="Enolase"/>
    <property type="match status" value="1"/>
</dbReference>
<name>A0A3A6Q8U3_9EURY</name>
<comment type="pathway">
    <text evidence="4">Quinol/quinone metabolism; 1,4-dihydroxy-2-naphthoate biosynthesis; 1,4-dihydroxy-2-naphthoate from chorismate: step 4/7.</text>
</comment>
<feature type="binding site" evidence="4">
    <location>
        <position position="230"/>
    </location>
    <ligand>
        <name>Mg(2+)</name>
        <dbReference type="ChEBI" id="CHEBI:18420"/>
    </ligand>
</feature>
<feature type="domain" description="Mandelate racemase/muconate lactonizing enzyme C-terminal" evidence="5">
    <location>
        <begin position="130"/>
        <end position="227"/>
    </location>
</feature>
<dbReference type="SFLD" id="SFLDG00180">
    <property type="entry name" value="muconate_cycloisomerase"/>
    <property type="match status" value="1"/>
</dbReference>
<comment type="caution">
    <text evidence="6">The sequence shown here is derived from an EMBL/GenBank/DDBJ whole genome shotgun (WGS) entry which is preliminary data.</text>
</comment>
<dbReference type="UniPathway" id="UPA00079"/>
<dbReference type="InterPro" id="IPR013342">
    <property type="entry name" value="Mandelate_racemase_C"/>
</dbReference>
<accession>A0A3A6Q8U3</accession>
<organism evidence="6 7">
    <name type="scientific">Halonotius pteroides</name>
    <dbReference type="NCBI Taxonomy" id="268735"/>
    <lineage>
        <taxon>Archaea</taxon>
        <taxon>Methanobacteriati</taxon>
        <taxon>Methanobacteriota</taxon>
        <taxon>Stenosarchaea group</taxon>
        <taxon>Halobacteria</taxon>
        <taxon>Halobacteriales</taxon>
        <taxon>Haloferacaceae</taxon>
        <taxon>Halonotius</taxon>
    </lineage>
</organism>
<keyword evidence="1 4" id="KW-0479">Metal-binding</keyword>
<dbReference type="CDD" id="cd03320">
    <property type="entry name" value="OSBS"/>
    <property type="match status" value="1"/>
</dbReference>
<dbReference type="Gene3D" id="3.30.390.10">
    <property type="entry name" value="Enolase-like, N-terminal domain"/>
    <property type="match status" value="1"/>
</dbReference>
<evidence type="ECO:0000256" key="4">
    <source>
        <dbReference type="HAMAP-Rule" id="MF_00470"/>
    </source>
</evidence>
<comment type="catalytic activity">
    <reaction evidence="4">
        <text>(1R,6R)-6-hydroxy-2-succinyl-cyclohexa-2,4-diene-1-carboxylate = 2-succinylbenzoate + H2O</text>
        <dbReference type="Rhea" id="RHEA:10196"/>
        <dbReference type="ChEBI" id="CHEBI:15377"/>
        <dbReference type="ChEBI" id="CHEBI:18325"/>
        <dbReference type="ChEBI" id="CHEBI:58689"/>
        <dbReference type="EC" id="4.2.1.113"/>
    </reaction>
</comment>
<keyword evidence="7" id="KW-1185">Reference proteome</keyword>
<evidence type="ECO:0000256" key="2">
    <source>
        <dbReference type="ARBA" id="ARBA00022842"/>
    </source>
</evidence>
<dbReference type="SUPFAM" id="SSF54826">
    <property type="entry name" value="Enolase N-terminal domain-like"/>
    <property type="match status" value="1"/>
</dbReference>
<dbReference type="GO" id="GO:0009234">
    <property type="term" value="P:menaquinone biosynthetic process"/>
    <property type="evidence" value="ECO:0007669"/>
    <property type="project" value="UniProtKB-UniRule"/>
</dbReference>
<dbReference type="InterPro" id="IPR018110">
    <property type="entry name" value="Mandel_Rmase/mucon_lact_enz_CS"/>
</dbReference>
<comment type="function">
    <text evidence="4">Converts 2-succinyl-6-hydroxy-2,4-cyclohexadiene-1-carboxylate (SHCHC) to 2-succinylbenzoate (OSB).</text>
</comment>
<comment type="pathway">
    <text evidence="4">Quinol/quinone metabolism; menaquinone biosynthesis.</text>
</comment>
<keyword evidence="4" id="KW-0474">Menaquinone biosynthesis</keyword>
<protein>
    <recommendedName>
        <fullName evidence="4">o-succinylbenzoate synthase</fullName>
        <shortName evidence="4">OSB synthase</shortName>
        <shortName evidence="4">OSBS</shortName>
        <ecNumber evidence="4">4.2.1.113</ecNumber>
    </recommendedName>
    <alternativeName>
        <fullName evidence="4">4-(2'-carboxyphenyl)-4-oxybutyric acid synthase</fullName>
    </alternativeName>
    <alternativeName>
        <fullName evidence="4">o-succinylbenzoic acid synthase</fullName>
    </alternativeName>
</protein>
<gene>
    <name evidence="4 6" type="primary">menC</name>
    <name evidence="6" type="ORF">DP106_12495</name>
</gene>
<dbReference type="HAMAP" id="MF_00470">
    <property type="entry name" value="MenC_1"/>
    <property type="match status" value="1"/>
</dbReference>
<dbReference type="RefSeq" id="WP_120085775.1">
    <property type="nucleotide sequence ID" value="NZ_QMDW01000022.1"/>
</dbReference>
<dbReference type="GO" id="GO:0000287">
    <property type="term" value="F:magnesium ion binding"/>
    <property type="evidence" value="ECO:0007669"/>
    <property type="project" value="UniProtKB-UniRule"/>
</dbReference>
<reference evidence="6 7" key="1">
    <citation type="submission" date="2018-06" db="EMBL/GenBank/DDBJ databases">
        <title>Halonotius sp. F13-13 a new haloarchaeeon isolated from a solar saltern from Isla Cristina, Huelva, Spain.</title>
        <authorList>
            <person name="Duran-Viseras A."/>
            <person name="Sanchez-Porro C."/>
            <person name="Ventosa A."/>
        </authorList>
    </citation>
    <scope>NUCLEOTIDE SEQUENCE [LARGE SCALE GENOMIC DNA]</scope>
    <source>
        <strain evidence="6 7">CECT 7525</strain>
    </source>
</reference>
<dbReference type="EC" id="4.2.1.113" evidence="4"/>
<dbReference type="PROSITE" id="PS00909">
    <property type="entry name" value="MR_MLE_2"/>
    <property type="match status" value="1"/>
</dbReference>
<feature type="active site" description="Proton donor" evidence="4">
    <location>
        <position position="151"/>
    </location>
</feature>
<dbReference type="PANTHER" id="PTHR48073">
    <property type="entry name" value="O-SUCCINYLBENZOATE SYNTHASE-RELATED"/>
    <property type="match status" value="1"/>
</dbReference>